<name>A0A1E5T8E5_9BACT</name>
<organism evidence="1 2">
    <name type="scientific">Roseivirga misakiensis</name>
    <dbReference type="NCBI Taxonomy" id="1563681"/>
    <lineage>
        <taxon>Bacteria</taxon>
        <taxon>Pseudomonadati</taxon>
        <taxon>Bacteroidota</taxon>
        <taxon>Cytophagia</taxon>
        <taxon>Cytophagales</taxon>
        <taxon>Roseivirgaceae</taxon>
        <taxon>Roseivirga</taxon>
    </lineage>
</organism>
<dbReference type="InterPro" id="IPR018247">
    <property type="entry name" value="EF_Hand_1_Ca_BS"/>
</dbReference>
<dbReference type="GO" id="GO:0000272">
    <property type="term" value="P:polysaccharide catabolic process"/>
    <property type="evidence" value="ECO:0007669"/>
    <property type="project" value="InterPro"/>
</dbReference>
<dbReference type="InterPro" id="IPR036439">
    <property type="entry name" value="Dockerin_dom_sf"/>
</dbReference>
<dbReference type="Pfam" id="PF07610">
    <property type="entry name" value="DUF1573"/>
    <property type="match status" value="1"/>
</dbReference>
<dbReference type="AlphaFoldDB" id="A0A1E5T8E5"/>
<protein>
    <recommendedName>
        <fullName evidence="3">Abnormal spindle-like microcephaly-associated protein ASH domain-containing protein</fullName>
    </recommendedName>
</protein>
<dbReference type="SUPFAM" id="SSF63446">
    <property type="entry name" value="Type I dockerin domain"/>
    <property type="match status" value="1"/>
</dbReference>
<dbReference type="InterPro" id="IPR013783">
    <property type="entry name" value="Ig-like_fold"/>
</dbReference>
<keyword evidence="2" id="KW-1185">Reference proteome</keyword>
<dbReference type="InterPro" id="IPR011467">
    <property type="entry name" value="DUF1573"/>
</dbReference>
<gene>
    <name evidence="1" type="ORF">BFP71_00010</name>
</gene>
<accession>A0A1E5T8E5</accession>
<reference evidence="1 2" key="1">
    <citation type="submission" date="2016-08" db="EMBL/GenBank/DDBJ databases">
        <title>Draft genome of Fabibacter sp. strain SK-8.</title>
        <authorList>
            <person name="Wong S.-K."/>
            <person name="Hamasaki K."/>
            <person name="Yoshizawa S."/>
        </authorList>
    </citation>
    <scope>NUCLEOTIDE SEQUENCE [LARGE SCALE GENOMIC DNA]</scope>
    <source>
        <strain evidence="1 2">SK-8</strain>
    </source>
</reference>
<evidence type="ECO:0000313" key="2">
    <source>
        <dbReference type="Proteomes" id="UP000095552"/>
    </source>
</evidence>
<comment type="caution">
    <text evidence="1">The sequence shown here is derived from an EMBL/GenBank/DDBJ whole genome shotgun (WGS) entry which is preliminary data.</text>
</comment>
<dbReference type="PROSITE" id="PS00018">
    <property type="entry name" value="EF_HAND_1"/>
    <property type="match status" value="1"/>
</dbReference>
<dbReference type="RefSeq" id="WP_069833411.1">
    <property type="nucleotide sequence ID" value="NZ_MDGQ01000001.1"/>
</dbReference>
<dbReference type="NCBIfam" id="NF012200">
    <property type="entry name" value="choice_anch_D"/>
    <property type="match status" value="1"/>
</dbReference>
<sequence>MIARTEIEFPSHLKRTASQTPYSWSDLELTKWPEEITKESISSNRSFAPRNTMSTTTLEFASGISGSGSTSMTSTELAGLTITFTAAGGNISAINAGGLGGSTTEVAFASGPTTSMTVSFSVPVDITSLLHLDPTGFPETLTFTPTGGSNSSVNSSHGAGSGNTVNLNWTGVTSFTITGAASSGQYAIDKLQLAIASSSAPEINVKQSTTDIVSGGNHAFGSVQIGAFKDVVFTVENTGDADLDITSITPSGTGYSIQSGISADPISAAGSATFTVRFQPTATSQGTGSVTIGNDDADEGSYVINFTGSATNATLDITVFLEGPLQSSNTMLTTISGSVPKDPNDVYSAVLEETAVSSLPTNAVDWVEVELRTGTAASTKVGTNRAGILKNDGTIVDKDGNAFTMSQVDGSGYYIVIHHRNHLSVMSNVAVTTTTGTYSFNFTTAQGNSFNNGSIAGGTSRFAMIGGDADGSGTVDGTDLSTWRTNNGAVYSYSGNGNADFNLDGEINAVDRNDFQQKNTSKTRQVPTT</sequence>
<dbReference type="Gene3D" id="2.60.40.10">
    <property type="entry name" value="Immunoglobulins"/>
    <property type="match status" value="1"/>
</dbReference>
<proteinExistence type="predicted"/>
<evidence type="ECO:0000313" key="1">
    <source>
        <dbReference type="EMBL" id="OEK07640.1"/>
    </source>
</evidence>
<dbReference type="Gene3D" id="1.10.1330.10">
    <property type="entry name" value="Dockerin domain"/>
    <property type="match status" value="1"/>
</dbReference>
<evidence type="ECO:0008006" key="3">
    <source>
        <dbReference type="Google" id="ProtNLM"/>
    </source>
</evidence>
<dbReference type="STRING" id="1563681.BFP71_00010"/>
<dbReference type="EMBL" id="MDGQ01000001">
    <property type="protein sequence ID" value="OEK07640.1"/>
    <property type="molecule type" value="Genomic_DNA"/>
</dbReference>
<dbReference type="Proteomes" id="UP000095552">
    <property type="component" value="Unassembled WGS sequence"/>
</dbReference>